<evidence type="ECO:0000256" key="3">
    <source>
        <dbReference type="ARBA" id="ARBA00023457"/>
    </source>
</evidence>
<dbReference type="Proteomes" id="UP001174909">
    <property type="component" value="Unassembled WGS sequence"/>
</dbReference>
<dbReference type="InterPro" id="IPR041657">
    <property type="entry name" value="HTH_17"/>
</dbReference>
<dbReference type="InterPro" id="IPR036388">
    <property type="entry name" value="WH-like_DNA-bd_sf"/>
</dbReference>
<dbReference type="Pfam" id="PF22451">
    <property type="entry name" value="NirdL-like_HTH"/>
    <property type="match status" value="2"/>
</dbReference>
<dbReference type="GO" id="GO:0016829">
    <property type="term" value="F:lyase activity"/>
    <property type="evidence" value="ECO:0007669"/>
    <property type="project" value="UniProtKB-KW"/>
</dbReference>
<feature type="domain" description="Siroheme decarboxylase AsnC-like ligand binding" evidence="8">
    <location>
        <begin position="407"/>
        <end position="491"/>
    </location>
</feature>
<evidence type="ECO:0000259" key="8">
    <source>
        <dbReference type="Pfam" id="PF17805"/>
    </source>
</evidence>
<protein>
    <recommendedName>
        <fullName evidence="4">siroheme decarboxylase</fullName>
        <ecNumber evidence="4">4.1.1.111</ecNumber>
    </recommendedName>
</protein>
<name>A0AA35XHL2_GEOBA</name>
<evidence type="ECO:0000256" key="1">
    <source>
        <dbReference type="ARBA" id="ARBA00023239"/>
    </source>
</evidence>
<dbReference type="Pfam" id="PF17805">
    <property type="entry name" value="AsnC_trans_reg2"/>
    <property type="match status" value="2"/>
</dbReference>
<evidence type="ECO:0000313" key="11">
    <source>
        <dbReference type="Proteomes" id="UP001174909"/>
    </source>
</evidence>
<evidence type="ECO:0000256" key="4">
    <source>
        <dbReference type="ARBA" id="ARBA00023471"/>
    </source>
</evidence>
<keyword evidence="11" id="KW-1185">Reference proteome</keyword>
<dbReference type="PANTHER" id="PTHR43413:SF1">
    <property type="entry name" value="SIROHEME DECARBOXYLASE NIRL SUBUNIT"/>
    <property type="match status" value="1"/>
</dbReference>
<gene>
    <name evidence="10" type="ORF">GBAR_LOCUS28327</name>
</gene>
<feature type="domain" description="Siroheme decarboxylase NirL-like HTH" evidence="9">
    <location>
        <begin position="173"/>
        <end position="219"/>
    </location>
</feature>
<dbReference type="SMART" id="SM00344">
    <property type="entry name" value="HTH_ASNC"/>
    <property type="match status" value="1"/>
</dbReference>
<dbReference type="InterPro" id="IPR040523">
    <property type="entry name" value="AsnC_trans_reg2"/>
</dbReference>
<dbReference type="InterPro" id="IPR053953">
    <property type="entry name" value="NirdL-like_HTH"/>
</dbReference>
<evidence type="ECO:0000259" key="7">
    <source>
        <dbReference type="Pfam" id="PF12728"/>
    </source>
</evidence>
<dbReference type="InterPro" id="IPR050684">
    <property type="entry name" value="HTH-Siroheme_Decarb"/>
</dbReference>
<dbReference type="InterPro" id="IPR009061">
    <property type="entry name" value="DNA-bd_dom_put_sf"/>
</dbReference>
<dbReference type="InterPro" id="IPR036390">
    <property type="entry name" value="WH_DNA-bd_sf"/>
</dbReference>
<organism evidence="10 11">
    <name type="scientific">Geodia barretti</name>
    <name type="common">Barrett's horny sponge</name>
    <dbReference type="NCBI Taxonomy" id="519541"/>
    <lineage>
        <taxon>Eukaryota</taxon>
        <taxon>Metazoa</taxon>
        <taxon>Porifera</taxon>
        <taxon>Demospongiae</taxon>
        <taxon>Heteroscleromorpha</taxon>
        <taxon>Tetractinellida</taxon>
        <taxon>Astrophorina</taxon>
        <taxon>Geodiidae</taxon>
        <taxon>Geodia</taxon>
    </lineage>
</organism>
<dbReference type="SUPFAM" id="SSF46785">
    <property type="entry name" value="Winged helix' DNA-binding domain"/>
    <property type="match status" value="1"/>
</dbReference>
<feature type="domain" description="Helix-turn-helix" evidence="7">
    <location>
        <begin position="9"/>
        <end position="55"/>
    </location>
</feature>
<dbReference type="Gene3D" id="1.10.10.10">
    <property type="entry name" value="Winged helix-like DNA-binding domain superfamily/Winged helix DNA-binding domain"/>
    <property type="match status" value="1"/>
</dbReference>
<dbReference type="GO" id="GO:0003677">
    <property type="term" value="F:DNA binding"/>
    <property type="evidence" value="ECO:0007669"/>
    <property type="project" value="InterPro"/>
</dbReference>
<evidence type="ECO:0000256" key="5">
    <source>
        <dbReference type="ARBA" id="ARBA00048470"/>
    </source>
</evidence>
<dbReference type="EC" id="4.1.1.111" evidence="4"/>
<dbReference type="PANTHER" id="PTHR43413">
    <property type="entry name" value="TRANSCRIPTIONAL REGULATOR, ASNC FAMILY"/>
    <property type="match status" value="1"/>
</dbReference>
<dbReference type="SUPFAM" id="SSF46955">
    <property type="entry name" value="Putative DNA-binding domain"/>
    <property type="match status" value="1"/>
</dbReference>
<dbReference type="Pfam" id="PF12728">
    <property type="entry name" value="HTH_17"/>
    <property type="match status" value="1"/>
</dbReference>
<dbReference type="InterPro" id="IPR019888">
    <property type="entry name" value="Tscrpt_reg_AsnC-like"/>
</dbReference>
<evidence type="ECO:0000313" key="10">
    <source>
        <dbReference type="EMBL" id="CAI8051760.1"/>
    </source>
</evidence>
<evidence type="ECO:0000256" key="6">
    <source>
        <dbReference type="SAM" id="MobiDB-lite"/>
    </source>
</evidence>
<dbReference type="InterPro" id="IPR010093">
    <property type="entry name" value="SinI_DNA-bd"/>
</dbReference>
<evidence type="ECO:0000259" key="9">
    <source>
        <dbReference type="Pfam" id="PF22451"/>
    </source>
</evidence>
<dbReference type="CDD" id="cd04762">
    <property type="entry name" value="HTH_MerR-trunc"/>
    <property type="match status" value="1"/>
</dbReference>
<feature type="domain" description="Siroheme decarboxylase AsnC-like ligand binding" evidence="8">
    <location>
        <begin position="229"/>
        <end position="310"/>
    </location>
</feature>
<comment type="catalytic activity">
    <reaction evidence="5">
        <text>siroheme + 2 H(+) = 12,18-didecarboxysiroheme + 2 CO2</text>
        <dbReference type="Rhea" id="RHEA:19093"/>
        <dbReference type="ChEBI" id="CHEBI:15378"/>
        <dbReference type="ChEBI" id="CHEBI:16526"/>
        <dbReference type="ChEBI" id="CHEBI:60052"/>
        <dbReference type="ChEBI" id="CHEBI:140497"/>
        <dbReference type="EC" id="4.1.1.111"/>
    </reaction>
</comment>
<keyword evidence="1" id="KW-0456">Lyase</keyword>
<proteinExistence type="inferred from homology"/>
<feature type="region of interest" description="Disordered" evidence="6">
    <location>
        <begin position="54"/>
        <end position="74"/>
    </location>
</feature>
<dbReference type="Gene3D" id="1.10.1660.10">
    <property type="match status" value="1"/>
</dbReference>
<sequence>MSAQGSGDWLSLGDACRLLDVSDTTLRQWADAGHLRVYRTPGGHRRFLRQDVEALTRTPRPAPEPFREDSGEAPALRRIRRRLTQDSVTQQPWFQAVEPEGNDRMRLFGRRLLSLLMQESGPRRRRQELLSEARMLGQEYGSENDGAQCSPDRLRGGLRFLPHNEGMTMDMIDRKLLNLIQAPFPMVEQPYLDLADQLETTEEDVLARLTELKRQNVLRQISAIFDTRRLGYKTTLVAMAYEPDKLHRAAMEINRHPGVSHNYAREGSYYNLWFTLAVPPEHDLEATANHMGRKTGAMESRIMPTIRFFKIGVNFDMVKQQGSSYNFSPDGFDKAEADSWNKPQPVTDWEKEAIRGMQEDLPLVPRPFDPIAEQLGITTTELFALAENFQGRRIMRRYSAVLHHRRSGFRSNAMIVWKVPPERSEEVGMIMAGHQSVTHCYERPTFPDWPYTHFTMVHATTPEGCEQYSQEISEATGITDRLALYSSREYKKTRVRYFVPDYDEYLASESMADLDSAELEGEEFEEMAPLASSRLTRLSLWGTLPP</sequence>
<feature type="domain" description="Siroheme decarboxylase NirL-like HTH" evidence="9">
    <location>
        <begin position="350"/>
        <end position="396"/>
    </location>
</feature>
<dbReference type="EMBL" id="CASHTH010003957">
    <property type="protein sequence ID" value="CAI8051760.1"/>
    <property type="molecule type" value="Genomic_DNA"/>
</dbReference>
<comment type="caution">
    <text evidence="10">The sequence shown here is derived from an EMBL/GenBank/DDBJ whole genome shotgun (WGS) entry which is preliminary data.</text>
</comment>
<dbReference type="AlphaFoldDB" id="A0AA35XHL2"/>
<evidence type="ECO:0000256" key="2">
    <source>
        <dbReference type="ARBA" id="ARBA00023444"/>
    </source>
</evidence>
<reference evidence="10" key="1">
    <citation type="submission" date="2023-03" db="EMBL/GenBank/DDBJ databases">
        <authorList>
            <person name="Steffen K."/>
            <person name="Cardenas P."/>
        </authorList>
    </citation>
    <scope>NUCLEOTIDE SEQUENCE</scope>
</reference>
<dbReference type="NCBIfam" id="TIGR01764">
    <property type="entry name" value="excise"/>
    <property type="match status" value="1"/>
</dbReference>
<comment type="similarity">
    <text evidence="3">Belongs to the Ahb/Nir family.</text>
</comment>
<accession>A0AA35XHL2</accession>
<comment type="pathway">
    <text evidence="2">Porphyrin-containing compound metabolism.</text>
</comment>
<dbReference type="Gene3D" id="3.30.70.3460">
    <property type="match status" value="2"/>
</dbReference>